<dbReference type="PANTHER" id="PTHR48075:SF5">
    <property type="entry name" value="3-HYDROXYBUTYRYL-COA DEHYDROGENASE"/>
    <property type="match status" value="1"/>
</dbReference>
<dbReference type="Pfam" id="PF00725">
    <property type="entry name" value="3HCDH"/>
    <property type="match status" value="1"/>
</dbReference>
<keyword evidence="3" id="KW-1185">Reference proteome</keyword>
<protein>
    <submittedName>
        <fullName evidence="2">3-hydroxyacyl-CoA dehydrogenase</fullName>
    </submittedName>
</protein>
<reference evidence="2 3" key="1">
    <citation type="submission" date="2019-08" db="EMBL/GenBank/DDBJ databases">
        <authorList>
            <person name="Peeters C."/>
        </authorList>
    </citation>
    <scope>NUCLEOTIDE SEQUENCE [LARGE SCALE GENOMIC DNA]</scope>
    <source>
        <strain evidence="2 3">LMG 31013</strain>
    </source>
</reference>
<dbReference type="OrthoDB" id="8682492at2"/>
<dbReference type="GO" id="GO:0016616">
    <property type="term" value="F:oxidoreductase activity, acting on the CH-OH group of donors, NAD or NADP as acceptor"/>
    <property type="evidence" value="ECO:0007669"/>
    <property type="project" value="InterPro"/>
</dbReference>
<dbReference type="InterPro" id="IPR013328">
    <property type="entry name" value="6PGD_dom2"/>
</dbReference>
<dbReference type="InterPro" id="IPR008927">
    <property type="entry name" value="6-PGluconate_DH-like_C_sf"/>
</dbReference>
<dbReference type="Proteomes" id="UP000334380">
    <property type="component" value="Unassembled WGS sequence"/>
</dbReference>
<name>A0A5E4SSI8_9BURK</name>
<dbReference type="AlphaFoldDB" id="A0A5E4SSI8"/>
<proteinExistence type="predicted"/>
<dbReference type="EMBL" id="CABPRU010000002">
    <property type="protein sequence ID" value="VVD77912.1"/>
    <property type="molecule type" value="Genomic_DNA"/>
</dbReference>
<evidence type="ECO:0000313" key="3">
    <source>
        <dbReference type="Proteomes" id="UP000334380"/>
    </source>
</evidence>
<dbReference type="InterPro" id="IPR006108">
    <property type="entry name" value="3HC_DH_C"/>
</dbReference>
<dbReference type="Gene3D" id="1.10.1040.10">
    <property type="entry name" value="N-(1-d-carboxylethyl)-l-norvaline Dehydrogenase, domain 2"/>
    <property type="match status" value="1"/>
</dbReference>
<dbReference type="GO" id="GO:0006631">
    <property type="term" value="P:fatty acid metabolic process"/>
    <property type="evidence" value="ECO:0007669"/>
    <property type="project" value="InterPro"/>
</dbReference>
<organism evidence="2 3">
    <name type="scientific">Pandoraea terrigena</name>
    <dbReference type="NCBI Taxonomy" id="2508292"/>
    <lineage>
        <taxon>Bacteria</taxon>
        <taxon>Pseudomonadati</taxon>
        <taxon>Pseudomonadota</taxon>
        <taxon>Betaproteobacteria</taxon>
        <taxon>Burkholderiales</taxon>
        <taxon>Burkholderiaceae</taxon>
        <taxon>Pandoraea</taxon>
    </lineage>
</organism>
<dbReference type="SUPFAM" id="SSF48179">
    <property type="entry name" value="6-phosphogluconate dehydrogenase C-terminal domain-like"/>
    <property type="match status" value="1"/>
</dbReference>
<dbReference type="RefSeq" id="WP_150611691.1">
    <property type="nucleotide sequence ID" value="NZ_CABPRU010000002.1"/>
</dbReference>
<evidence type="ECO:0000259" key="1">
    <source>
        <dbReference type="Pfam" id="PF00725"/>
    </source>
</evidence>
<evidence type="ECO:0000313" key="2">
    <source>
        <dbReference type="EMBL" id="VVD77912.1"/>
    </source>
</evidence>
<feature type="domain" description="3-hydroxyacyl-CoA dehydrogenase C-terminal" evidence="1">
    <location>
        <begin position="132"/>
        <end position="204"/>
    </location>
</feature>
<sequence length="226" mass="24057">MSYRVIQSGESRSFPSAHAFVETAGIGTSVVFIGAHAGKAFAESQASLADAPFVAIELGTECLGEHTGEDAGKEGSNVVGFARFRLGDAEPSDLIELVRQPATQPRTLALAKAAFEGAGLRVAVCGDFPGRIVDRLIRPYYNAALRRLDDKLATAEDMDKTLRLGLGYPEGPIALLHRTGLRHHYEVTRQLSEALGDAAYAPARRAQVAYRRAMDGTGAADSGAEQ</sequence>
<gene>
    <name evidence="2" type="ORF">PTE31013_00946</name>
</gene>
<accession>A0A5E4SSI8</accession>
<dbReference type="PANTHER" id="PTHR48075">
    <property type="entry name" value="3-HYDROXYACYL-COA DEHYDROGENASE FAMILY PROTEIN"/>
    <property type="match status" value="1"/>
</dbReference>